<evidence type="ECO:0000256" key="1">
    <source>
        <dbReference type="ARBA" id="ARBA00022737"/>
    </source>
</evidence>
<dbReference type="PROSITE" id="PS50297">
    <property type="entry name" value="ANK_REP_REGION"/>
    <property type="match status" value="1"/>
</dbReference>
<evidence type="ECO:0000256" key="2">
    <source>
        <dbReference type="ARBA" id="ARBA00023043"/>
    </source>
</evidence>
<proteinExistence type="predicted"/>
<dbReference type="PRINTS" id="PR01415">
    <property type="entry name" value="ANKYRIN"/>
</dbReference>
<sequence>MEDVLMARLKELLLENPALGFRSLHAKLKEDEHVIEARRTRFRRTFDKRARRTRFRRTFDKREPSFQEVSLKKVQTALQLLRAEPEPSEGCSSAGPGDNLWTAASDGDQARVEALMALEGFQPSSQDENGYTPVMAAASWGHAELLSLLLSREPHSANVADTDGDAPLHHVAQACELEADQLRPVLRLLLEAKADVNARNAEGKSCLDCCAMGAMVEGEEEQEPQINLAFLKVMEEFGFKV</sequence>
<keyword evidence="2 3" id="KW-0040">ANK repeat</keyword>
<dbReference type="Pfam" id="PF12796">
    <property type="entry name" value="Ank_2"/>
    <property type="match status" value="1"/>
</dbReference>
<dbReference type="PROSITE" id="PS50088">
    <property type="entry name" value="ANK_REPEAT"/>
    <property type="match status" value="1"/>
</dbReference>
<dbReference type="EMBL" id="CAXAMN010025672">
    <property type="protein sequence ID" value="CAK9096878.1"/>
    <property type="molecule type" value="Genomic_DNA"/>
</dbReference>
<keyword evidence="1" id="KW-0677">Repeat</keyword>
<dbReference type="InterPro" id="IPR002110">
    <property type="entry name" value="Ankyrin_rpt"/>
</dbReference>
<feature type="repeat" description="ANK" evidence="3">
    <location>
        <begin position="163"/>
        <end position="201"/>
    </location>
</feature>
<dbReference type="SMART" id="SM00248">
    <property type="entry name" value="ANK"/>
    <property type="match status" value="2"/>
</dbReference>
<organism evidence="4 5">
    <name type="scientific">Durusdinium trenchii</name>
    <dbReference type="NCBI Taxonomy" id="1381693"/>
    <lineage>
        <taxon>Eukaryota</taxon>
        <taxon>Sar</taxon>
        <taxon>Alveolata</taxon>
        <taxon>Dinophyceae</taxon>
        <taxon>Suessiales</taxon>
        <taxon>Symbiodiniaceae</taxon>
        <taxon>Durusdinium</taxon>
    </lineage>
</organism>
<protein>
    <submittedName>
        <fullName evidence="4">Uncharacterized protein</fullName>
    </submittedName>
</protein>
<dbReference type="InterPro" id="IPR036770">
    <property type="entry name" value="Ankyrin_rpt-contain_sf"/>
</dbReference>
<keyword evidence="5" id="KW-1185">Reference proteome</keyword>
<gene>
    <name evidence="4" type="ORF">CCMP2556_LOCUS46039</name>
</gene>
<comment type="caution">
    <text evidence="4">The sequence shown here is derived from an EMBL/GenBank/DDBJ whole genome shotgun (WGS) entry which is preliminary data.</text>
</comment>
<name>A0ABP0RAT8_9DINO</name>
<reference evidence="4 5" key="1">
    <citation type="submission" date="2024-02" db="EMBL/GenBank/DDBJ databases">
        <authorList>
            <person name="Chen Y."/>
            <person name="Shah S."/>
            <person name="Dougan E. K."/>
            <person name="Thang M."/>
            <person name="Chan C."/>
        </authorList>
    </citation>
    <scope>NUCLEOTIDE SEQUENCE [LARGE SCALE GENOMIC DNA]</scope>
</reference>
<evidence type="ECO:0000256" key="3">
    <source>
        <dbReference type="PROSITE-ProRule" id="PRU00023"/>
    </source>
</evidence>
<evidence type="ECO:0000313" key="5">
    <source>
        <dbReference type="Proteomes" id="UP001642484"/>
    </source>
</evidence>
<dbReference type="Gene3D" id="1.25.40.20">
    <property type="entry name" value="Ankyrin repeat-containing domain"/>
    <property type="match status" value="1"/>
</dbReference>
<evidence type="ECO:0000313" key="4">
    <source>
        <dbReference type="EMBL" id="CAK9096878.1"/>
    </source>
</evidence>
<dbReference type="PANTHER" id="PTHR24201:SF16">
    <property type="entry name" value="ANKYRIN-1-LIKE-RELATED"/>
    <property type="match status" value="1"/>
</dbReference>
<dbReference type="InterPro" id="IPR050776">
    <property type="entry name" value="Ank_Repeat/CDKN_Inhibitor"/>
</dbReference>
<accession>A0ABP0RAT8</accession>
<dbReference type="PANTHER" id="PTHR24201">
    <property type="entry name" value="ANK_REP_REGION DOMAIN-CONTAINING PROTEIN"/>
    <property type="match status" value="1"/>
</dbReference>
<dbReference type="SUPFAM" id="SSF48403">
    <property type="entry name" value="Ankyrin repeat"/>
    <property type="match status" value="1"/>
</dbReference>
<dbReference type="Proteomes" id="UP001642484">
    <property type="component" value="Unassembled WGS sequence"/>
</dbReference>